<reference evidence="8 9" key="1">
    <citation type="submission" date="2019-07" db="EMBL/GenBank/DDBJ databases">
        <title>WGS assembly of Gossypium mustelinum.</title>
        <authorList>
            <person name="Chen Z.J."/>
            <person name="Sreedasyam A."/>
            <person name="Ando A."/>
            <person name="Song Q."/>
            <person name="De L."/>
            <person name="Hulse-Kemp A."/>
            <person name="Ding M."/>
            <person name="Ye W."/>
            <person name="Kirkbride R."/>
            <person name="Jenkins J."/>
            <person name="Plott C."/>
            <person name="Lovell J."/>
            <person name="Lin Y.-M."/>
            <person name="Vaughn R."/>
            <person name="Liu B."/>
            <person name="Li W."/>
            <person name="Simpson S."/>
            <person name="Scheffler B."/>
            <person name="Saski C."/>
            <person name="Grover C."/>
            <person name="Hu G."/>
            <person name="Conover J."/>
            <person name="Carlson J."/>
            <person name="Shu S."/>
            <person name="Boston L."/>
            <person name="Williams M."/>
            <person name="Peterson D."/>
            <person name="Mcgee K."/>
            <person name="Jones D."/>
            <person name="Wendel J."/>
            <person name="Stelly D."/>
            <person name="Grimwood J."/>
            <person name="Schmutz J."/>
        </authorList>
    </citation>
    <scope>NUCLEOTIDE SEQUENCE [LARGE SCALE GENOMIC DNA]</scope>
    <source>
        <strain evidence="8">1408120.09</strain>
    </source>
</reference>
<dbReference type="SMART" id="SM00382">
    <property type="entry name" value="AAA"/>
    <property type="match status" value="1"/>
</dbReference>
<evidence type="ECO:0000256" key="4">
    <source>
        <dbReference type="ARBA" id="ARBA00022840"/>
    </source>
</evidence>
<evidence type="ECO:0000313" key="8">
    <source>
        <dbReference type="EMBL" id="TYI51148.1"/>
    </source>
</evidence>
<feature type="region of interest" description="Disordered" evidence="6">
    <location>
        <begin position="346"/>
        <end position="375"/>
    </location>
</feature>
<feature type="compositionally biased region" description="Basic and acidic residues" evidence="6">
    <location>
        <begin position="359"/>
        <end position="368"/>
    </location>
</feature>
<evidence type="ECO:0000256" key="2">
    <source>
        <dbReference type="ARBA" id="ARBA00022741"/>
    </source>
</evidence>
<evidence type="ECO:0000256" key="5">
    <source>
        <dbReference type="ARBA" id="ARBA00023128"/>
    </source>
</evidence>
<dbReference type="InterPro" id="IPR041569">
    <property type="entry name" value="AAA_lid_3"/>
</dbReference>
<keyword evidence="2" id="KW-0547">Nucleotide-binding</keyword>
<comment type="subcellular location">
    <subcellularLocation>
        <location evidence="1">Mitochondrion outer membrane</location>
        <topology evidence="1">Single-pass membrane protein</topology>
    </subcellularLocation>
</comment>
<dbReference type="GO" id="GO:0005741">
    <property type="term" value="C:mitochondrial outer membrane"/>
    <property type="evidence" value="ECO:0007669"/>
    <property type="project" value="UniProtKB-SubCell"/>
</dbReference>
<dbReference type="Pfam" id="PF17862">
    <property type="entry name" value="AAA_lid_3"/>
    <property type="match status" value="1"/>
</dbReference>
<dbReference type="Gene3D" id="1.10.8.60">
    <property type="match status" value="1"/>
</dbReference>
<dbReference type="Proteomes" id="UP000323597">
    <property type="component" value="Chromosome D12"/>
</dbReference>
<protein>
    <recommendedName>
        <fullName evidence="7">AAA+ ATPase domain-containing protein</fullName>
    </recommendedName>
</protein>
<feature type="compositionally biased region" description="Basic and acidic residues" evidence="6">
    <location>
        <begin position="96"/>
        <end position="105"/>
    </location>
</feature>
<dbReference type="EMBL" id="CM017660">
    <property type="protein sequence ID" value="TYI51148.1"/>
    <property type="molecule type" value="Genomic_DNA"/>
</dbReference>
<dbReference type="FunFam" id="3.40.50.300:FF:000416">
    <property type="entry name" value="p-loop nucleoside triphosphate hydrolase superfamily protein"/>
    <property type="match status" value="1"/>
</dbReference>
<dbReference type="InterPro" id="IPR051701">
    <property type="entry name" value="Mito_OM_Translocase_MSP1"/>
</dbReference>
<evidence type="ECO:0000256" key="1">
    <source>
        <dbReference type="ARBA" id="ARBA00004572"/>
    </source>
</evidence>
<keyword evidence="9" id="KW-1185">Reference proteome</keyword>
<evidence type="ECO:0000259" key="7">
    <source>
        <dbReference type="SMART" id="SM00382"/>
    </source>
</evidence>
<dbReference type="InterPro" id="IPR003593">
    <property type="entry name" value="AAA+_ATPase"/>
</dbReference>
<evidence type="ECO:0000256" key="3">
    <source>
        <dbReference type="ARBA" id="ARBA00022787"/>
    </source>
</evidence>
<feature type="region of interest" description="Disordered" evidence="6">
    <location>
        <begin position="96"/>
        <end position="119"/>
    </location>
</feature>
<keyword evidence="3" id="KW-0472">Membrane</keyword>
<dbReference type="SUPFAM" id="SSF52540">
    <property type="entry name" value="P-loop containing nucleoside triphosphate hydrolases"/>
    <property type="match status" value="1"/>
</dbReference>
<dbReference type="InterPro" id="IPR056653">
    <property type="entry name" value="DUF7751"/>
</dbReference>
<dbReference type="InterPro" id="IPR003959">
    <property type="entry name" value="ATPase_AAA_core"/>
</dbReference>
<dbReference type="AlphaFoldDB" id="A0A5D2SG36"/>
<keyword evidence="4" id="KW-0067">ATP-binding</keyword>
<evidence type="ECO:0000256" key="6">
    <source>
        <dbReference type="SAM" id="MobiDB-lite"/>
    </source>
</evidence>
<feature type="compositionally biased region" description="Acidic residues" evidence="6">
    <location>
        <begin position="271"/>
        <end position="285"/>
    </location>
</feature>
<sequence>MYARRIRGRSQRWGLVFQQWKHLIKPHCQDHACCRSLIHPYSVRAGSSGVGMIRRSVLDSSYTRGVAPVFINAGFYGRSAPCLSNHQLRLYSSKGDGRNASEDNYRPVNDGANFDKGKTRREKFGNDVKPCDVHAQLGEQDQKEWLNNEKLSIESKKKESPFLTRREKFKNEFLRRVVPWQKIHVSWETFPYYIHENTKNILVECVASNLKHKKLSASYGARLPSSSGRILLQSVPGTELYRERVVRALARELQVPLLVLDSSVLAPYDFGDDCSSESESDEDNLESVVDGTSESDIEDENDASNEEDWTSSNETRTDCSDEDEVQATAEAALKKLVPYNLEEFEKRVSGESESSSESSKTEADESANKSKQLLKKGDRVKYIGPNVQSEASKRPLCSGQRGEVYEVNGDRVAVILDISTDNRAKEEKDEKSTEESASPPVYWLNVKDVEHDHDTQAEDCYIAMEALCEVLNSKQPLIVYFQDSSQWLSRAVPKSKHKEFVSKVHEMFDKLSGPVVLICGQNRLETGSKEKEKFTMILPNFGRLAKLPLPLKRLTEGLKATKRSTDDEIYKLFTNVLCIHPPKEEDLLRIFNKQLDEDRRIVISRSNLNELHKVLEENELSCLDLLQTNIDGVILTKRKAEKVVGWAKNHYLSSCTLPSIKGERLCLPRESLEIAVMRLKEEETLSRKPAQNLKNLAKDEYESNFVSAVVAPGEIGVKFDDIGALEDVKKALNELVILPMRRPELFSHGNLLRPCKGILLFGPPGTGKTLLAKALATEAGANFISITGSALTSKWFGDAEKLTKALFSFASKLVPVIIFVDEVDSLLGARGGGFEHEATRRMRNEFMAAWDGLRSKDSQRILILGATNRPFDLDDAVIRRLPRRIYVDLPDAGNRMKILKIFLAQENIGCNFSFEELANATEGYSGSDLKNLCIAAAYRPVQELLEEENKGGKNDAAGVLRPLNLDDFIQSKAKVGPSVAYDAASMNELRKWNEQYGEGGSRRKSPFGF</sequence>
<name>A0A5D2SG36_GOSMU</name>
<dbReference type="Pfam" id="PF24933">
    <property type="entry name" value="DUF7751"/>
    <property type="match status" value="1"/>
</dbReference>
<dbReference type="InterPro" id="IPR027417">
    <property type="entry name" value="P-loop_NTPase"/>
</dbReference>
<evidence type="ECO:0000313" key="9">
    <source>
        <dbReference type="Proteomes" id="UP000323597"/>
    </source>
</evidence>
<dbReference type="PANTHER" id="PTHR45644">
    <property type="entry name" value="AAA ATPASE, PUTATIVE (AFU_ORTHOLOGUE AFUA_2G12920)-RELATED-RELATED"/>
    <property type="match status" value="1"/>
</dbReference>
<keyword evidence="5" id="KW-0496">Mitochondrion</keyword>
<dbReference type="PROSITE" id="PS00674">
    <property type="entry name" value="AAA"/>
    <property type="match status" value="1"/>
</dbReference>
<feature type="region of interest" description="Disordered" evidence="6">
    <location>
        <begin position="271"/>
        <end position="324"/>
    </location>
</feature>
<dbReference type="GO" id="GO:0016887">
    <property type="term" value="F:ATP hydrolysis activity"/>
    <property type="evidence" value="ECO:0007669"/>
    <property type="project" value="InterPro"/>
</dbReference>
<feature type="compositionally biased region" description="Acidic residues" evidence="6">
    <location>
        <begin position="293"/>
        <end position="309"/>
    </location>
</feature>
<dbReference type="InterPro" id="IPR003960">
    <property type="entry name" value="ATPase_AAA_CS"/>
</dbReference>
<dbReference type="Pfam" id="PF00004">
    <property type="entry name" value="AAA"/>
    <property type="match status" value="1"/>
</dbReference>
<feature type="domain" description="AAA+ ATPase" evidence="7">
    <location>
        <begin position="754"/>
        <end position="891"/>
    </location>
</feature>
<keyword evidence="3" id="KW-1000">Mitochondrion outer membrane</keyword>
<organism evidence="8 9">
    <name type="scientific">Gossypium mustelinum</name>
    <name type="common">Cotton</name>
    <name type="synonym">Gossypium caicoense</name>
    <dbReference type="NCBI Taxonomy" id="34275"/>
    <lineage>
        <taxon>Eukaryota</taxon>
        <taxon>Viridiplantae</taxon>
        <taxon>Streptophyta</taxon>
        <taxon>Embryophyta</taxon>
        <taxon>Tracheophyta</taxon>
        <taxon>Spermatophyta</taxon>
        <taxon>Magnoliopsida</taxon>
        <taxon>eudicotyledons</taxon>
        <taxon>Gunneridae</taxon>
        <taxon>Pentapetalae</taxon>
        <taxon>rosids</taxon>
        <taxon>malvids</taxon>
        <taxon>Malvales</taxon>
        <taxon>Malvaceae</taxon>
        <taxon>Malvoideae</taxon>
        <taxon>Gossypium</taxon>
    </lineage>
</organism>
<dbReference type="Gene3D" id="3.40.50.300">
    <property type="entry name" value="P-loop containing nucleotide triphosphate hydrolases"/>
    <property type="match status" value="1"/>
</dbReference>
<dbReference type="PANTHER" id="PTHR45644:SF78">
    <property type="entry name" value="P-LOOP CONTAINING NUCLEOSIDE TRIPHOSPHATE HYDROLASES SUPERFAMILY PROTEIN"/>
    <property type="match status" value="1"/>
</dbReference>
<dbReference type="GO" id="GO:0005524">
    <property type="term" value="F:ATP binding"/>
    <property type="evidence" value="ECO:0007669"/>
    <property type="project" value="UniProtKB-KW"/>
</dbReference>
<gene>
    <name evidence="8" type="ORF">E1A91_D12G155500v1</name>
</gene>
<accession>A0A5D2SG36</accession>
<proteinExistence type="predicted"/>